<dbReference type="Gene3D" id="3.65.10.10">
    <property type="entry name" value="Enolpyruvate transferase domain"/>
    <property type="match status" value="2"/>
</dbReference>
<comment type="function">
    <text evidence="8">Catalyzes the transfer of the enolpyruvyl moiety of phosphoenolpyruvate (PEP) to the 5-hydroxyl of shikimate-3-phosphate (S3P) to produce enolpyruvyl shikimate-3-phosphate and inorganic phosphate.</text>
</comment>
<name>C7LZX2_ACIFD</name>
<feature type="binding site" evidence="8">
    <location>
        <position position="170"/>
    </location>
    <ligand>
        <name>phosphoenolpyruvate</name>
        <dbReference type="ChEBI" id="CHEBI:58702"/>
    </ligand>
</feature>
<dbReference type="FunFam" id="3.65.10.10:FF:000005">
    <property type="entry name" value="3-phosphoshikimate 1-carboxyvinyltransferase"/>
    <property type="match status" value="1"/>
</dbReference>
<feature type="binding site" evidence="8">
    <location>
        <position position="23"/>
    </location>
    <ligand>
        <name>3-phosphoshikimate</name>
        <dbReference type="ChEBI" id="CHEBI:145989"/>
    </ligand>
</feature>
<dbReference type="eggNOG" id="COG0128">
    <property type="taxonomic scope" value="Bacteria"/>
</dbReference>
<dbReference type="OrthoDB" id="9809920at2"/>
<evidence type="ECO:0000313" key="12">
    <source>
        <dbReference type="Proteomes" id="UP000000771"/>
    </source>
</evidence>
<feature type="binding site" evidence="8">
    <location>
        <position position="387"/>
    </location>
    <ligand>
        <name>phosphoenolpyruvate</name>
        <dbReference type="ChEBI" id="CHEBI:58702"/>
    </ligand>
</feature>
<sequence>MDLVIRPGAHAPSGVLEPPPDKSISHRALLGALLARGTTIVEGLSRALDVTATLEAIRAFGAVVSERANGTLEIDGPGIEGLVEPEGVIDVGNSGTLARLGLGVATLVPGLVVIDGDASVRRRPMARVIEPLRSLGAVIDARGGARWLPAAVRGARLAGGTIELRVASAQVKSALLLAGLGAASAVSVVEPVATRPHTEELLGLLGLEVDEEELADGRHRVSVVPGTPRPVERIVVARDPSAAAFFVVAAAATPGARLEVRGAYLGPTRTGYLDVLRRMGAEIEVLGRDTVIVRGAALGATTIVADEVPSLIDEVPVLAVAFAAARGTSRIEGAAELRVKESDRIETTARMLEAFGATVETSHDGFVVEGPTSPSGPVLVDSVRDHRIAMSAAVWAATQGIGARIRDAEWVATSYPGFVDDFVRLCEAVVRTED</sequence>
<dbReference type="CDD" id="cd01556">
    <property type="entry name" value="EPSP_synthase"/>
    <property type="match status" value="1"/>
</dbReference>
<dbReference type="RefSeq" id="WP_015798764.1">
    <property type="nucleotide sequence ID" value="NC_013124.1"/>
</dbReference>
<feature type="binding site" evidence="8">
    <location>
        <position position="27"/>
    </location>
    <ligand>
        <name>3-phosphoshikimate</name>
        <dbReference type="ChEBI" id="CHEBI:145989"/>
    </ligand>
</feature>
<gene>
    <name evidence="8" type="primary">aroA</name>
    <name evidence="11" type="ordered locus">Afer_1354</name>
</gene>
<comment type="catalytic activity">
    <reaction evidence="7">
        <text>3-phosphoshikimate + phosphoenolpyruvate = 5-O-(1-carboxyvinyl)-3-phosphoshikimate + phosphate</text>
        <dbReference type="Rhea" id="RHEA:21256"/>
        <dbReference type="ChEBI" id="CHEBI:43474"/>
        <dbReference type="ChEBI" id="CHEBI:57701"/>
        <dbReference type="ChEBI" id="CHEBI:58702"/>
        <dbReference type="ChEBI" id="CHEBI:145989"/>
        <dbReference type="EC" id="2.5.1.19"/>
    </reaction>
    <physiologicalReaction direction="left-to-right" evidence="7">
        <dbReference type="Rhea" id="RHEA:21257"/>
    </physiologicalReaction>
</comment>
<dbReference type="GO" id="GO:0008652">
    <property type="term" value="P:amino acid biosynthetic process"/>
    <property type="evidence" value="ECO:0007669"/>
    <property type="project" value="UniProtKB-KW"/>
</dbReference>
<keyword evidence="5 8" id="KW-0808">Transferase</keyword>
<dbReference type="PIRSF" id="PIRSF000505">
    <property type="entry name" value="EPSPS"/>
    <property type="match status" value="1"/>
</dbReference>
<evidence type="ECO:0000256" key="3">
    <source>
        <dbReference type="ARBA" id="ARBA00022490"/>
    </source>
</evidence>
<dbReference type="UniPathway" id="UPA00053">
    <property type="reaction ID" value="UER00089"/>
</dbReference>
<keyword evidence="12" id="KW-1185">Reference proteome</keyword>
<dbReference type="SUPFAM" id="SSF55205">
    <property type="entry name" value="EPT/RTPC-like"/>
    <property type="match status" value="1"/>
</dbReference>
<evidence type="ECO:0000256" key="9">
    <source>
        <dbReference type="SAM" id="MobiDB-lite"/>
    </source>
</evidence>
<comment type="subcellular location">
    <subcellularLocation>
        <location evidence="8">Cytoplasm</location>
    </subcellularLocation>
</comment>
<dbReference type="GO" id="GO:0005737">
    <property type="term" value="C:cytoplasm"/>
    <property type="evidence" value="ECO:0007669"/>
    <property type="project" value="UniProtKB-SubCell"/>
</dbReference>
<dbReference type="GO" id="GO:0009073">
    <property type="term" value="P:aromatic amino acid family biosynthetic process"/>
    <property type="evidence" value="ECO:0007669"/>
    <property type="project" value="UniProtKB-KW"/>
</dbReference>
<dbReference type="Proteomes" id="UP000000771">
    <property type="component" value="Chromosome"/>
</dbReference>
<dbReference type="EC" id="2.5.1.19" evidence="8"/>
<dbReference type="InterPro" id="IPR036968">
    <property type="entry name" value="Enolpyruvate_Tfrase_sf"/>
</dbReference>
<evidence type="ECO:0000256" key="1">
    <source>
        <dbReference type="ARBA" id="ARBA00004811"/>
    </source>
</evidence>
<feature type="active site" description="Proton acceptor" evidence="8">
    <location>
        <position position="313"/>
    </location>
</feature>
<feature type="binding site" evidence="8">
    <location>
        <position position="123"/>
    </location>
    <ligand>
        <name>phosphoenolpyruvate</name>
        <dbReference type="ChEBI" id="CHEBI:58702"/>
    </ligand>
</feature>
<dbReference type="InterPro" id="IPR006264">
    <property type="entry name" value="EPSP_synthase"/>
</dbReference>
<dbReference type="InterPro" id="IPR023193">
    <property type="entry name" value="EPSP_synthase_CS"/>
</dbReference>
<evidence type="ECO:0000313" key="11">
    <source>
        <dbReference type="EMBL" id="ACU54280.1"/>
    </source>
</evidence>
<evidence type="ECO:0000256" key="7">
    <source>
        <dbReference type="ARBA" id="ARBA00044633"/>
    </source>
</evidence>
<dbReference type="InterPro" id="IPR001986">
    <property type="entry name" value="Enolpyruvate_Tfrase_dom"/>
</dbReference>
<evidence type="ECO:0000256" key="2">
    <source>
        <dbReference type="ARBA" id="ARBA00009948"/>
    </source>
</evidence>
<dbReference type="GO" id="GO:0003866">
    <property type="term" value="F:3-phosphoshikimate 1-carboxyvinyltransferase activity"/>
    <property type="evidence" value="ECO:0007669"/>
    <property type="project" value="UniProtKB-UniRule"/>
</dbReference>
<dbReference type="STRING" id="525909.Afer_1354"/>
<comment type="pathway">
    <text evidence="1 8">Metabolic intermediate biosynthesis; chorismate biosynthesis; chorismate from D-erythrose 4-phosphate and phosphoenolpyruvate: step 6/7.</text>
</comment>
<feature type="binding site" evidence="8">
    <location>
        <position position="344"/>
    </location>
    <ligand>
        <name>phosphoenolpyruvate</name>
        <dbReference type="ChEBI" id="CHEBI:58702"/>
    </ligand>
</feature>
<evidence type="ECO:0000256" key="8">
    <source>
        <dbReference type="HAMAP-Rule" id="MF_00210"/>
    </source>
</evidence>
<dbReference type="InterPro" id="IPR013792">
    <property type="entry name" value="RNA3'P_cycl/enolpyr_Trfase_a/b"/>
</dbReference>
<evidence type="ECO:0000256" key="6">
    <source>
        <dbReference type="ARBA" id="ARBA00023141"/>
    </source>
</evidence>
<dbReference type="GO" id="GO:0009423">
    <property type="term" value="P:chorismate biosynthetic process"/>
    <property type="evidence" value="ECO:0007669"/>
    <property type="project" value="UniProtKB-UniRule"/>
</dbReference>
<accession>C7LZX2</accession>
<dbReference type="KEGG" id="afo:Afer_1354"/>
<feature type="binding site" evidence="8">
    <location>
        <position position="22"/>
    </location>
    <ligand>
        <name>3-phosphoshikimate</name>
        <dbReference type="ChEBI" id="CHEBI:145989"/>
    </ligand>
</feature>
<dbReference type="HOGENOM" id="CLU_024321_0_1_11"/>
<evidence type="ECO:0000259" key="10">
    <source>
        <dbReference type="Pfam" id="PF00275"/>
    </source>
</evidence>
<feature type="binding site" evidence="8">
    <location>
        <position position="95"/>
    </location>
    <ligand>
        <name>phosphoenolpyruvate</name>
        <dbReference type="ChEBI" id="CHEBI:58702"/>
    </ligand>
</feature>
<dbReference type="NCBIfam" id="TIGR01356">
    <property type="entry name" value="aroA"/>
    <property type="match status" value="1"/>
</dbReference>
<feature type="region of interest" description="Disordered" evidence="9">
    <location>
        <begin position="1"/>
        <end position="20"/>
    </location>
</feature>
<organism evidence="11 12">
    <name type="scientific">Acidimicrobium ferrooxidans (strain DSM 10331 / JCM 15462 / NBRC 103882 / ICP)</name>
    <dbReference type="NCBI Taxonomy" id="525909"/>
    <lineage>
        <taxon>Bacteria</taxon>
        <taxon>Bacillati</taxon>
        <taxon>Actinomycetota</taxon>
        <taxon>Acidimicrobiia</taxon>
        <taxon>Acidimicrobiales</taxon>
        <taxon>Acidimicrobiaceae</taxon>
        <taxon>Acidimicrobium</taxon>
    </lineage>
</organism>
<protein>
    <recommendedName>
        <fullName evidence="8">3-phosphoshikimate 1-carboxyvinyltransferase</fullName>
        <ecNumber evidence="8">2.5.1.19</ecNumber>
    </recommendedName>
    <alternativeName>
        <fullName evidence="8">5-enolpyruvylshikimate-3-phosphate synthase</fullName>
        <shortName evidence="8">EPSP synthase</shortName>
        <shortName evidence="8">EPSPS</shortName>
    </alternativeName>
</protein>
<feature type="binding site" evidence="8">
    <location>
        <position position="313"/>
    </location>
    <ligand>
        <name>3-phosphoshikimate</name>
        <dbReference type="ChEBI" id="CHEBI:145989"/>
    </ligand>
</feature>
<keyword evidence="4 8" id="KW-0028">Amino-acid biosynthesis</keyword>
<dbReference type="PANTHER" id="PTHR21090">
    <property type="entry name" value="AROM/DEHYDROQUINATE SYNTHASE"/>
    <property type="match status" value="1"/>
</dbReference>
<keyword evidence="3 8" id="KW-0963">Cytoplasm</keyword>
<feature type="binding site" evidence="8">
    <location>
        <position position="170"/>
    </location>
    <ligand>
        <name>3-phosphoshikimate</name>
        <dbReference type="ChEBI" id="CHEBI:145989"/>
    </ligand>
</feature>
<dbReference type="PANTHER" id="PTHR21090:SF5">
    <property type="entry name" value="PENTAFUNCTIONAL AROM POLYPEPTIDE"/>
    <property type="match status" value="1"/>
</dbReference>
<dbReference type="EMBL" id="CP001631">
    <property type="protein sequence ID" value="ACU54280.1"/>
    <property type="molecule type" value="Genomic_DNA"/>
</dbReference>
<comment type="caution">
    <text evidence="8">Lacks conserved residue(s) required for the propagation of feature annotation.</text>
</comment>
<comment type="similarity">
    <text evidence="2 8">Belongs to the EPSP synthase family.</text>
</comment>
<reference evidence="11 12" key="1">
    <citation type="journal article" date="2009" name="Stand. Genomic Sci.">
        <title>Complete genome sequence of Acidimicrobium ferrooxidans type strain (ICP).</title>
        <authorList>
            <person name="Clum A."/>
            <person name="Nolan M."/>
            <person name="Lang E."/>
            <person name="Glavina Del Rio T."/>
            <person name="Tice H."/>
            <person name="Copeland A."/>
            <person name="Cheng J.F."/>
            <person name="Lucas S."/>
            <person name="Chen F."/>
            <person name="Bruce D."/>
            <person name="Goodwin L."/>
            <person name="Pitluck S."/>
            <person name="Ivanova N."/>
            <person name="Mavrommatis K."/>
            <person name="Mikhailova N."/>
            <person name="Pati A."/>
            <person name="Chen A."/>
            <person name="Palaniappan K."/>
            <person name="Goker M."/>
            <person name="Spring S."/>
            <person name="Land M."/>
            <person name="Hauser L."/>
            <person name="Chang Y.J."/>
            <person name="Jeffries C.C."/>
            <person name="Chain P."/>
            <person name="Bristow J."/>
            <person name="Eisen J.A."/>
            <person name="Markowitz V."/>
            <person name="Hugenholtz P."/>
            <person name="Kyrpides N.C."/>
            <person name="Klenk H.P."/>
            <person name="Lapidus A."/>
        </authorList>
    </citation>
    <scope>NUCLEOTIDE SEQUENCE [LARGE SCALE GENOMIC DNA]</scope>
    <source>
        <strain evidence="12">DSM 10331 / JCM 15462 / NBRC 103882 / ICP</strain>
    </source>
</reference>
<dbReference type="HAMAP" id="MF_00210">
    <property type="entry name" value="EPSP_synth"/>
    <property type="match status" value="1"/>
</dbReference>
<feature type="binding site" evidence="8">
    <location>
        <position position="22"/>
    </location>
    <ligand>
        <name>phosphoenolpyruvate</name>
        <dbReference type="ChEBI" id="CHEBI:58702"/>
    </ligand>
</feature>
<evidence type="ECO:0000256" key="4">
    <source>
        <dbReference type="ARBA" id="ARBA00022605"/>
    </source>
</evidence>
<dbReference type="Pfam" id="PF00275">
    <property type="entry name" value="EPSP_synthase"/>
    <property type="match status" value="1"/>
</dbReference>
<feature type="binding site" evidence="8">
    <location>
        <position position="340"/>
    </location>
    <ligand>
        <name>3-phosphoshikimate</name>
        <dbReference type="ChEBI" id="CHEBI:145989"/>
    </ligand>
</feature>
<dbReference type="PROSITE" id="PS00885">
    <property type="entry name" value="EPSP_SYNTHASE_2"/>
    <property type="match status" value="1"/>
</dbReference>
<evidence type="ECO:0000256" key="5">
    <source>
        <dbReference type="ARBA" id="ARBA00022679"/>
    </source>
</evidence>
<comment type="subunit">
    <text evidence="8">Monomer.</text>
</comment>
<feature type="binding site" evidence="8">
    <location>
        <position position="168"/>
    </location>
    <ligand>
        <name>3-phosphoshikimate</name>
        <dbReference type="ChEBI" id="CHEBI:145989"/>
    </ligand>
</feature>
<dbReference type="AlphaFoldDB" id="C7LZX2"/>
<keyword evidence="6 8" id="KW-0057">Aromatic amino acid biosynthesis</keyword>
<proteinExistence type="inferred from homology"/>
<feature type="domain" description="Enolpyruvate transferase" evidence="10">
    <location>
        <begin position="13"/>
        <end position="421"/>
    </location>
</feature>